<sequence length="183" mass="19061">MWGKPVAPGAVMVQAAAVSLRTVATERLLLHPLSVAESERIVAREAGPGDRWAEGYPGEGDVVAAGAFLRGVAERGDPGPYRTYQMRLPEGGVAVGGIGFHGPPDPDGAVTVGYGILPGVRGRGYASEALRALIGIARQAGARAVRGDADPENTASHRVMEAAGMLRVGEDSELVHYRLELKG</sequence>
<dbReference type="GO" id="GO:0005737">
    <property type="term" value="C:cytoplasm"/>
    <property type="evidence" value="ECO:0007669"/>
    <property type="project" value="TreeGrafter"/>
</dbReference>
<dbReference type="Gene3D" id="3.40.630.30">
    <property type="match status" value="1"/>
</dbReference>
<comment type="caution">
    <text evidence="2">The sequence shown here is derived from an EMBL/GenBank/DDBJ whole genome shotgun (WGS) entry which is preliminary data.</text>
</comment>
<dbReference type="InterPro" id="IPR051908">
    <property type="entry name" value="Ribosomal_N-acetyltransferase"/>
</dbReference>
<gene>
    <name evidence="2" type="ORF">GCM10010305_54490</name>
</gene>
<name>A0A918T6P9_9ACTN</name>
<dbReference type="EMBL" id="BMUL01000018">
    <property type="protein sequence ID" value="GHB04363.1"/>
    <property type="molecule type" value="Genomic_DNA"/>
</dbReference>
<evidence type="ECO:0000313" key="3">
    <source>
        <dbReference type="Proteomes" id="UP000644020"/>
    </source>
</evidence>
<evidence type="ECO:0000259" key="1">
    <source>
        <dbReference type="PROSITE" id="PS51186"/>
    </source>
</evidence>
<dbReference type="PANTHER" id="PTHR43441">
    <property type="entry name" value="RIBOSOMAL-PROTEIN-SERINE ACETYLTRANSFERASE"/>
    <property type="match status" value="1"/>
</dbReference>
<dbReference type="InterPro" id="IPR016181">
    <property type="entry name" value="Acyl_CoA_acyltransferase"/>
</dbReference>
<evidence type="ECO:0000313" key="2">
    <source>
        <dbReference type="EMBL" id="GHB04363.1"/>
    </source>
</evidence>
<dbReference type="AlphaFoldDB" id="A0A918T6P9"/>
<dbReference type="Proteomes" id="UP000644020">
    <property type="component" value="Unassembled WGS sequence"/>
</dbReference>
<reference evidence="2" key="2">
    <citation type="submission" date="2020-09" db="EMBL/GenBank/DDBJ databases">
        <authorList>
            <person name="Sun Q."/>
            <person name="Ohkuma M."/>
        </authorList>
    </citation>
    <scope>NUCLEOTIDE SEQUENCE</scope>
    <source>
        <strain evidence="2">JCM 4518</strain>
    </source>
</reference>
<organism evidence="2 3">
    <name type="scientific">Streptomyces termitum</name>
    <dbReference type="NCBI Taxonomy" id="67368"/>
    <lineage>
        <taxon>Bacteria</taxon>
        <taxon>Bacillati</taxon>
        <taxon>Actinomycetota</taxon>
        <taxon>Actinomycetes</taxon>
        <taxon>Kitasatosporales</taxon>
        <taxon>Streptomycetaceae</taxon>
        <taxon>Streptomyces</taxon>
    </lineage>
</organism>
<proteinExistence type="predicted"/>
<dbReference type="GO" id="GO:0008999">
    <property type="term" value="F:protein-N-terminal-alanine acetyltransferase activity"/>
    <property type="evidence" value="ECO:0007669"/>
    <property type="project" value="TreeGrafter"/>
</dbReference>
<protein>
    <recommendedName>
        <fullName evidence="1">N-acetyltransferase domain-containing protein</fullName>
    </recommendedName>
</protein>
<accession>A0A918T6P9</accession>
<dbReference type="PANTHER" id="PTHR43441:SF6">
    <property type="entry name" value="N-ACETYLTRANSFERASE DOMAIN-CONTAINING PROTEIN"/>
    <property type="match status" value="1"/>
</dbReference>
<feature type="domain" description="N-acetyltransferase" evidence="1">
    <location>
        <begin position="41"/>
        <end position="183"/>
    </location>
</feature>
<dbReference type="Pfam" id="PF13302">
    <property type="entry name" value="Acetyltransf_3"/>
    <property type="match status" value="1"/>
</dbReference>
<dbReference type="PROSITE" id="PS51186">
    <property type="entry name" value="GNAT"/>
    <property type="match status" value="1"/>
</dbReference>
<dbReference type="SUPFAM" id="SSF55729">
    <property type="entry name" value="Acyl-CoA N-acyltransferases (Nat)"/>
    <property type="match status" value="1"/>
</dbReference>
<keyword evidence="3" id="KW-1185">Reference proteome</keyword>
<dbReference type="CDD" id="cd04301">
    <property type="entry name" value="NAT_SF"/>
    <property type="match status" value="1"/>
</dbReference>
<dbReference type="InterPro" id="IPR000182">
    <property type="entry name" value="GNAT_dom"/>
</dbReference>
<dbReference type="GO" id="GO:1990189">
    <property type="term" value="F:protein N-terminal-serine acetyltransferase activity"/>
    <property type="evidence" value="ECO:0007669"/>
    <property type="project" value="TreeGrafter"/>
</dbReference>
<reference evidence="2" key="1">
    <citation type="journal article" date="2014" name="Int. J. Syst. Evol. Microbiol.">
        <title>Complete genome sequence of Corynebacterium casei LMG S-19264T (=DSM 44701T), isolated from a smear-ripened cheese.</title>
        <authorList>
            <consortium name="US DOE Joint Genome Institute (JGI-PGF)"/>
            <person name="Walter F."/>
            <person name="Albersmeier A."/>
            <person name="Kalinowski J."/>
            <person name="Ruckert C."/>
        </authorList>
    </citation>
    <scope>NUCLEOTIDE SEQUENCE</scope>
    <source>
        <strain evidence="2">JCM 4518</strain>
    </source>
</reference>